<evidence type="ECO:0000313" key="4">
    <source>
        <dbReference type="Proteomes" id="UP001188597"/>
    </source>
</evidence>
<dbReference type="GO" id="GO:0004534">
    <property type="term" value="F:5'-3' RNA exonuclease activity"/>
    <property type="evidence" value="ECO:0007669"/>
    <property type="project" value="TreeGrafter"/>
</dbReference>
<reference evidence="3" key="1">
    <citation type="submission" date="2022-12" db="EMBL/GenBank/DDBJ databases">
        <title>Draft genome assemblies for two species of Escallonia (Escalloniales).</title>
        <authorList>
            <person name="Chanderbali A."/>
            <person name="Dervinis C."/>
            <person name="Anghel I."/>
            <person name="Soltis D."/>
            <person name="Soltis P."/>
            <person name="Zapata F."/>
        </authorList>
    </citation>
    <scope>NUCLEOTIDE SEQUENCE</scope>
    <source>
        <strain evidence="3">UCBG64.0493</strain>
        <tissue evidence="3">Leaf</tissue>
    </source>
</reference>
<dbReference type="Pfam" id="PF02811">
    <property type="entry name" value="PHP"/>
    <property type="match status" value="1"/>
</dbReference>
<dbReference type="Proteomes" id="UP001188597">
    <property type="component" value="Unassembled WGS sequence"/>
</dbReference>
<proteinExistence type="predicted"/>
<feature type="compositionally biased region" description="Basic residues" evidence="1">
    <location>
        <begin position="15"/>
        <end position="29"/>
    </location>
</feature>
<dbReference type="CDD" id="cd07438">
    <property type="entry name" value="PHP_HisPPase_AMP"/>
    <property type="match status" value="1"/>
</dbReference>
<dbReference type="InterPro" id="IPR052018">
    <property type="entry name" value="PHP_domain"/>
</dbReference>
<evidence type="ECO:0000259" key="2">
    <source>
        <dbReference type="SMART" id="SM00481"/>
    </source>
</evidence>
<protein>
    <recommendedName>
        <fullName evidence="2">Polymerase/histidinol phosphatase N-terminal domain-containing protein</fullName>
    </recommendedName>
</protein>
<name>A0AA88WPJ0_9ASTE</name>
<gene>
    <name evidence="3" type="ORF">RJ639_036011</name>
</gene>
<dbReference type="Gene3D" id="3.20.20.140">
    <property type="entry name" value="Metal-dependent hydrolases"/>
    <property type="match status" value="1"/>
</dbReference>
<dbReference type="FunFam" id="3.20.20.140:FF:000012">
    <property type="entry name" value="PHP domain protein"/>
    <property type="match status" value="1"/>
</dbReference>
<feature type="region of interest" description="Disordered" evidence="1">
    <location>
        <begin position="1"/>
        <end position="33"/>
    </location>
</feature>
<dbReference type="GO" id="GO:0035312">
    <property type="term" value="F:5'-3' DNA exonuclease activity"/>
    <property type="evidence" value="ECO:0007669"/>
    <property type="project" value="TreeGrafter"/>
</dbReference>
<dbReference type="PANTHER" id="PTHR42924">
    <property type="entry name" value="EXONUCLEASE"/>
    <property type="match status" value="1"/>
</dbReference>
<dbReference type="PANTHER" id="PTHR42924:SF3">
    <property type="entry name" value="POLYMERASE_HISTIDINOL PHOSPHATASE N-TERMINAL DOMAIN-CONTAINING PROTEIN"/>
    <property type="match status" value="1"/>
</dbReference>
<dbReference type="InterPro" id="IPR003141">
    <property type="entry name" value="Pol/His_phosphatase_N"/>
</dbReference>
<evidence type="ECO:0000313" key="3">
    <source>
        <dbReference type="EMBL" id="KAK3031497.1"/>
    </source>
</evidence>
<dbReference type="InterPro" id="IPR004013">
    <property type="entry name" value="PHP_dom"/>
</dbReference>
<organism evidence="3 4">
    <name type="scientific">Escallonia herrerae</name>
    <dbReference type="NCBI Taxonomy" id="1293975"/>
    <lineage>
        <taxon>Eukaryota</taxon>
        <taxon>Viridiplantae</taxon>
        <taxon>Streptophyta</taxon>
        <taxon>Embryophyta</taxon>
        <taxon>Tracheophyta</taxon>
        <taxon>Spermatophyta</taxon>
        <taxon>Magnoliopsida</taxon>
        <taxon>eudicotyledons</taxon>
        <taxon>Gunneridae</taxon>
        <taxon>Pentapetalae</taxon>
        <taxon>asterids</taxon>
        <taxon>campanulids</taxon>
        <taxon>Escalloniales</taxon>
        <taxon>Escalloniaceae</taxon>
        <taxon>Escallonia</taxon>
    </lineage>
</organism>
<keyword evidence="4" id="KW-1185">Reference proteome</keyword>
<comment type="caution">
    <text evidence="3">The sequence shown here is derived from an EMBL/GenBank/DDBJ whole genome shotgun (WGS) entry which is preliminary data.</text>
</comment>
<dbReference type="SUPFAM" id="SSF89550">
    <property type="entry name" value="PHP domain-like"/>
    <property type="match status" value="1"/>
</dbReference>
<sequence>MVGGDGYRENPTKNANKKNKKKRGGAKRRMTVEQTVAHKSVSEWVFLGSCAAASSVTGPDDDFAVVQTKVLEKLVFDLHSHSICSDGFLSPSKLVERAHQNGVKVLSLTDHDTMSGIPEAMEAARKFGIKIIPGVEISTIFSPRVESGMEEPVHILAYYSSCGPSKLEELEKGSEPDAEEAVQLISETGGVAVLAHPWALKDPVAIIRRLKEAGLHGIEVYRSDGKPAAYSDLADAYGLVKLGGSDFHGRGGHSESNLGSVSLPVLAVHEFLKLARPIWCSAIKEILENYVKDPSEANLELIVKFGRNRVTKGVSPLGCGNELIKQCLSLWLTNEERQNAEFEAIKSTLSHVSINRGGLEAPTRSE</sequence>
<accession>A0AA88WPJ0</accession>
<dbReference type="AlphaFoldDB" id="A0AA88WPJ0"/>
<feature type="domain" description="Polymerase/histidinol phosphatase N-terminal" evidence="2">
    <location>
        <begin position="76"/>
        <end position="141"/>
    </location>
</feature>
<dbReference type="SMART" id="SM00481">
    <property type="entry name" value="POLIIIAc"/>
    <property type="match status" value="1"/>
</dbReference>
<evidence type="ECO:0000256" key="1">
    <source>
        <dbReference type="SAM" id="MobiDB-lite"/>
    </source>
</evidence>
<dbReference type="EMBL" id="JAVXUP010000302">
    <property type="protein sequence ID" value="KAK3031497.1"/>
    <property type="molecule type" value="Genomic_DNA"/>
</dbReference>
<feature type="compositionally biased region" description="Basic and acidic residues" evidence="1">
    <location>
        <begin position="1"/>
        <end position="11"/>
    </location>
</feature>
<dbReference type="InterPro" id="IPR016195">
    <property type="entry name" value="Pol/histidinol_Pase-like"/>
</dbReference>